<organism evidence="1 2">
    <name type="scientific">Willisornis vidua</name>
    <name type="common">Xingu scale-backed antbird</name>
    <dbReference type="NCBI Taxonomy" id="1566151"/>
    <lineage>
        <taxon>Eukaryota</taxon>
        <taxon>Metazoa</taxon>
        <taxon>Chordata</taxon>
        <taxon>Craniata</taxon>
        <taxon>Vertebrata</taxon>
        <taxon>Euteleostomi</taxon>
        <taxon>Archelosauria</taxon>
        <taxon>Archosauria</taxon>
        <taxon>Dinosauria</taxon>
        <taxon>Saurischia</taxon>
        <taxon>Theropoda</taxon>
        <taxon>Coelurosauria</taxon>
        <taxon>Aves</taxon>
        <taxon>Neognathae</taxon>
        <taxon>Neoaves</taxon>
        <taxon>Telluraves</taxon>
        <taxon>Australaves</taxon>
        <taxon>Passeriformes</taxon>
        <taxon>Thamnophilidae</taxon>
        <taxon>Willisornis</taxon>
    </lineage>
</organism>
<gene>
    <name evidence="1" type="ORF">WISP_146549</name>
</gene>
<accession>A0ABQ9CKU3</accession>
<sequence>MKMVKGIEGKSYEEQLRSLGLFSLEKRRLRGDLIAVYNILMRGRGRADTDLFTLVISDRIQGNGLKMCQGRFG</sequence>
<name>A0ABQ9CKU3_9PASS</name>
<comment type="caution">
    <text evidence="1">The sequence shown here is derived from an EMBL/GenBank/DDBJ whole genome shotgun (WGS) entry which is preliminary data.</text>
</comment>
<keyword evidence="2" id="KW-1185">Reference proteome</keyword>
<evidence type="ECO:0000313" key="2">
    <source>
        <dbReference type="Proteomes" id="UP001145742"/>
    </source>
</evidence>
<dbReference type="Proteomes" id="UP001145742">
    <property type="component" value="Unassembled WGS sequence"/>
</dbReference>
<proteinExistence type="predicted"/>
<reference evidence="1" key="1">
    <citation type="submission" date="2019-10" db="EMBL/GenBank/DDBJ databases">
        <authorList>
            <person name="Soares A.E.R."/>
            <person name="Aleixo A."/>
            <person name="Schneider P."/>
            <person name="Miyaki C.Y."/>
            <person name="Schneider M.P."/>
            <person name="Mello C."/>
            <person name="Vasconcelos A.T.R."/>
        </authorList>
    </citation>
    <scope>NUCLEOTIDE SEQUENCE</scope>
    <source>
        <tissue evidence="1">Muscle</tissue>
    </source>
</reference>
<evidence type="ECO:0000313" key="1">
    <source>
        <dbReference type="EMBL" id="KAJ7404271.1"/>
    </source>
</evidence>
<protein>
    <submittedName>
        <fullName evidence="1">Cd99 antigen-like</fullName>
    </submittedName>
</protein>
<dbReference type="EMBL" id="WHWB01034782">
    <property type="protein sequence ID" value="KAJ7404271.1"/>
    <property type="molecule type" value="Genomic_DNA"/>
</dbReference>